<evidence type="ECO:0000313" key="3">
    <source>
        <dbReference type="Proteomes" id="UP000682733"/>
    </source>
</evidence>
<organism evidence="2 3">
    <name type="scientific">Didymodactylos carnosus</name>
    <dbReference type="NCBI Taxonomy" id="1234261"/>
    <lineage>
        <taxon>Eukaryota</taxon>
        <taxon>Metazoa</taxon>
        <taxon>Spiralia</taxon>
        <taxon>Gnathifera</taxon>
        <taxon>Rotifera</taxon>
        <taxon>Eurotatoria</taxon>
        <taxon>Bdelloidea</taxon>
        <taxon>Philodinida</taxon>
        <taxon>Philodinidae</taxon>
        <taxon>Didymodactylos</taxon>
    </lineage>
</organism>
<gene>
    <name evidence="2" type="ORF">TMI583_LOCUS49231</name>
</gene>
<sequence>YWWAFSLGLLGVLLLMGIFVKICSVHTPSSNPRRKPARSLSIKRTRVRTNAFITPPPLTASNGEHLNLQQSQLFVRQTSSENNPNRLNNQITNTARL</sequence>
<reference evidence="2" key="1">
    <citation type="submission" date="2021-02" db="EMBL/GenBank/DDBJ databases">
        <authorList>
            <person name="Nowell W R."/>
        </authorList>
    </citation>
    <scope>NUCLEOTIDE SEQUENCE</scope>
</reference>
<name>A0A8S2Y1Z5_9BILA</name>
<accession>A0A8S2Y1Z5</accession>
<dbReference type="Proteomes" id="UP000682733">
    <property type="component" value="Unassembled WGS sequence"/>
</dbReference>
<feature type="region of interest" description="Disordered" evidence="1">
    <location>
        <begin position="77"/>
        <end position="97"/>
    </location>
</feature>
<protein>
    <submittedName>
        <fullName evidence="2">Uncharacterized protein</fullName>
    </submittedName>
</protein>
<dbReference type="EMBL" id="CAJOBA010105959">
    <property type="protein sequence ID" value="CAF4537229.1"/>
    <property type="molecule type" value="Genomic_DNA"/>
</dbReference>
<proteinExistence type="predicted"/>
<dbReference type="AlphaFoldDB" id="A0A8S2Y1Z5"/>
<evidence type="ECO:0000256" key="1">
    <source>
        <dbReference type="SAM" id="MobiDB-lite"/>
    </source>
</evidence>
<evidence type="ECO:0000313" key="2">
    <source>
        <dbReference type="EMBL" id="CAF4537229.1"/>
    </source>
</evidence>
<comment type="caution">
    <text evidence="2">The sequence shown here is derived from an EMBL/GenBank/DDBJ whole genome shotgun (WGS) entry which is preliminary data.</text>
</comment>
<feature type="non-terminal residue" evidence="2">
    <location>
        <position position="1"/>
    </location>
</feature>